<feature type="chain" id="PRO_5002905177" evidence="2">
    <location>
        <begin position="22"/>
        <end position="309"/>
    </location>
</feature>
<keyword evidence="2" id="KW-0732">Signal</keyword>
<dbReference type="Pfam" id="PF09777">
    <property type="entry name" value="OSTMP1"/>
    <property type="match status" value="1"/>
</dbReference>
<feature type="transmembrane region" description="Helical" evidence="1">
    <location>
        <begin position="258"/>
        <end position="280"/>
    </location>
</feature>
<sequence>MSLFNASALFIMLIMYSIITASTEGVNTIIPNSDPSPDGAVLGPVVSELAVSQSSFGPHVSLNFLSAFTEDLEGSDYCVELLRIFGQRYVSNVNCLVSYARPVQVCENCLVHYNSLTEIYTNISSDQMGPGNVSCRDSLLRSDRLMLIYLLYDNLEEIWTTSGCDHCVNKGLNQLTNDTFYFMAVLNQTRSCFERYQQQGNHSELCMECKATYKGLNELYGRMEKNCTLCIDIEDAMNMTRRQWSKNFNCSLPREETVPVIAVSSFMLFLPIIFYLSSFLHSEQKKRKLIHPKRAKSSTSLMNIQDKFS</sequence>
<dbReference type="AlphaFoldDB" id="C1BL42"/>
<evidence type="ECO:0000256" key="1">
    <source>
        <dbReference type="SAM" id="Phobius"/>
    </source>
</evidence>
<keyword evidence="1" id="KW-1133">Transmembrane helix</keyword>
<gene>
    <name evidence="3" type="primary">OSTM1</name>
</gene>
<dbReference type="PANTHER" id="PTHR15644:SF2">
    <property type="entry name" value="OSTEOPETROSIS-ASSOCIATED TRANSMEMBRANE PROTEIN 1"/>
    <property type="match status" value="1"/>
</dbReference>
<accession>C1BL42</accession>
<organism evidence="3">
    <name type="scientific">Osmerus mordax</name>
    <name type="common">Rainbow smelt</name>
    <name type="synonym">Atherina mordax</name>
    <dbReference type="NCBI Taxonomy" id="8014"/>
    <lineage>
        <taxon>Eukaryota</taxon>
        <taxon>Metazoa</taxon>
        <taxon>Chordata</taxon>
        <taxon>Craniata</taxon>
        <taxon>Vertebrata</taxon>
        <taxon>Euteleostomi</taxon>
        <taxon>Actinopterygii</taxon>
        <taxon>Neopterygii</taxon>
        <taxon>Teleostei</taxon>
        <taxon>Stomiati</taxon>
        <taxon>Osmeriformes</taxon>
        <taxon>Osmeridae</taxon>
        <taxon>Osmerus</taxon>
    </lineage>
</organism>
<dbReference type="GO" id="GO:0005829">
    <property type="term" value="C:cytosol"/>
    <property type="evidence" value="ECO:0007669"/>
    <property type="project" value="TreeGrafter"/>
</dbReference>
<dbReference type="EMBL" id="BT075321">
    <property type="protein sequence ID" value="ACO09745.1"/>
    <property type="molecule type" value="mRNA"/>
</dbReference>
<keyword evidence="1 3" id="KW-0812">Transmembrane</keyword>
<dbReference type="InterPro" id="IPR019172">
    <property type="entry name" value="Osteopetrosis-assoc_TM_1"/>
</dbReference>
<dbReference type="PANTHER" id="PTHR15644">
    <property type="entry name" value="OSTEOPETROSIS ASSOCIATED TRANSMEMBRANE PROTEIN 1"/>
    <property type="match status" value="1"/>
</dbReference>
<evidence type="ECO:0000313" key="3">
    <source>
        <dbReference type="EMBL" id="ACO09745.1"/>
    </source>
</evidence>
<protein>
    <submittedName>
        <fullName evidence="3">Osteopetrosis-associated transmembrane protein 1</fullName>
    </submittedName>
</protein>
<proteinExistence type="evidence at transcript level"/>
<feature type="signal peptide" evidence="2">
    <location>
        <begin position="1"/>
        <end position="21"/>
    </location>
</feature>
<name>C1BL42_OSMMO</name>
<reference evidence="3" key="1">
    <citation type="submission" date="2009-03" db="EMBL/GenBank/DDBJ databases">
        <title>Osmerus mordax full-length cDNAs.</title>
        <authorList>
            <person name="von Schalburg K."/>
            <person name="Leong J."/>
            <person name="Cooper G."/>
            <person name="Davidson W.S."/>
            <person name="Koop B.F."/>
        </authorList>
    </citation>
    <scope>NUCLEOTIDE SEQUENCE</scope>
    <source>
        <tissue evidence="3">Brain</tissue>
    </source>
</reference>
<keyword evidence="1" id="KW-0472">Membrane</keyword>
<evidence type="ECO:0000256" key="2">
    <source>
        <dbReference type="SAM" id="SignalP"/>
    </source>
</evidence>